<evidence type="ECO:0000313" key="6">
    <source>
        <dbReference type="WBParaSite" id="ASIM_0000590501-mRNA-1"/>
    </source>
</evidence>
<dbReference type="GO" id="GO:0009098">
    <property type="term" value="P:L-leucine biosynthetic process"/>
    <property type="evidence" value="ECO:0007669"/>
    <property type="project" value="TreeGrafter"/>
</dbReference>
<comment type="similarity">
    <text evidence="2">Belongs to the class-IV pyridoxal-phosphate-dependent aminotransferase family.</text>
</comment>
<keyword evidence="3" id="KW-0663">Pyridoxal phosphate</keyword>
<dbReference type="PANTHER" id="PTHR11825:SF44">
    <property type="entry name" value="BRANCHED-CHAIN-AMINO-ACID AMINOTRANSFERASE"/>
    <property type="match status" value="1"/>
</dbReference>
<evidence type="ECO:0000256" key="1">
    <source>
        <dbReference type="ARBA" id="ARBA00001933"/>
    </source>
</evidence>
<dbReference type="InterPro" id="IPR036038">
    <property type="entry name" value="Aminotransferase-like"/>
</dbReference>
<dbReference type="GO" id="GO:0005739">
    <property type="term" value="C:mitochondrion"/>
    <property type="evidence" value="ECO:0007669"/>
    <property type="project" value="TreeGrafter"/>
</dbReference>
<dbReference type="GO" id="GO:0004084">
    <property type="term" value="F:branched-chain-amino-acid transaminase activity"/>
    <property type="evidence" value="ECO:0007669"/>
    <property type="project" value="InterPro"/>
</dbReference>
<organism evidence="6">
    <name type="scientific">Anisakis simplex</name>
    <name type="common">Herring worm</name>
    <dbReference type="NCBI Taxonomy" id="6269"/>
    <lineage>
        <taxon>Eukaryota</taxon>
        <taxon>Metazoa</taxon>
        <taxon>Ecdysozoa</taxon>
        <taxon>Nematoda</taxon>
        <taxon>Chromadorea</taxon>
        <taxon>Rhabditida</taxon>
        <taxon>Spirurina</taxon>
        <taxon>Ascaridomorpha</taxon>
        <taxon>Ascaridoidea</taxon>
        <taxon>Anisakidae</taxon>
        <taxon>Anisakis</taxon>
        <taxon>Anisakis simplex complex</taxon>
    </lineage>
</organism>
<comment type="cofactor">
    <cofactor evidence="1">
        <name>pyridoxal 5'-phosphate</name>
        <dbReference type="ChEBI" id="CHEBI:597326"/>
    </cofactor>
</comment>
<dbReference type="WBParaSite" id="ASIM_0000590501-mRNA-1">
    <property type="protein sequence ID" value="ASIM_0000590501-mRNA-1"/>
    <property type="gene ID" value="ASIM_0000590501"/>
</dbReference>
<dbReference type="AlphaFoldDB" id="A0A0M3JE62"/>
<dbReference type="OrthoDB" id="1732691at2759"/>
<gene>
    <name evidence="4" type="ORF">ASIM_LOCUS5697</name>
</gene>
<dbReference type="GO" id="GO:0009099">
    <property type="term" value="P:L-valine biosynthetic process"/>
    <property type="evidence" value="ECO:0007669"/>
    <property type="project" value="TreeGrafter"/>
</dbReference>
<dbReference type="InterPro" id="IPR005786">
    <property type="entry name" value="B_amino_transII"/>
</dbReference>
<dbReference type="Gene3D" id="3.30.470.10">
    <property type="match status" value="1"/>
</dbReference>
<dbReference type="SUPFAM" id="SSF56752">
    <property type="entry name" value="D-aminoacid aminotransferase-like PLP-dependent enzymes"/>
    <property type="match status" value="1"/>
</dbReference>
<evidence type="ECO:0000313" key="5">
    <source>
        <dbReference type="Proteomes" id="UP000267096"/>
    </source>
</evidence>
<evidence type="ECO:0000313" key="4">
    <source>
        <dbReference type="EMBL" id="VDK25931.1"/>
    </source>
</evidence>
<evidence type="ECO:0000256" key="2">
    <source>
        <dbReference type="ARBA" id="ARBA00009320"/>
    </source>
</evidence>
<proteinExistence type="inferred from homology"/>
<dbReference type="Proteomes" id="UP000267096">
    <property type="component" value="Unassembled WGS sequence"/>
</dbReference>
<reference evidence="6" key="1">
    <citation type="submission" date="2017-02" db="UniProtKB">
        <authorList>
            <consortium name="WormBaseParasite"/>
        </authorList>
    </citation>
    <scope>IDENTIFICATION</scope>
</reference>
<reference evidence="4 5" key="2">
    <citation type="submission" date="2018-11" db="EMBL/GenBank/DDBJ databases">
        <authorList>
            <consortium name="Pathogen Informatics"/>
        </authorList>
    </citation>
    <scope>NUCLEOTIDE SEQUENCE [LARGE SCALE GENOMIC DNA]</scope>
</reference>
<evidence type="ECO:0000256" key="3">
    <source>
        <dbReference type="ARBA" id="ARBA00022898"/>
    </source>
</evidence>
<dbReference type="InterPro" id="IPR043131">
    <property type="entry name" value="BCAT-like_N"/>
</dbReference>
<dbReference type="EMBL" id="UYRR01011437">
    <property type="protein sequence ID" value="VDK25931.1"/>
    <property type="molecule type" value="Genomic_DNA"/>
</dbReference>
<keyword evidence="5" id="KW-1185">Reference proteome</keyword>
<sequence length="113" mass="12785">MQKDFDGEELIKIISEMIKIDQAWVPRSEASSLYIRPTMIGVDPTLGVAHATQSKLYVLTGPAGQYYPTGFKPVTLMADLHFIRAFPGGVGQYKMGWSVNQFHFYVHFRTEIT</sequence>
<name>A0A0M3JE62_ANISI</name>
<dbReference type="PANTHER" id="PTHR11825">
    <property type="entry name" value="SUBGROUP IIII AMINOTRANSFERASE"/>
    <property type="match status" value="1"/>
</dbReference>
<accession>A0A0M3JE62</accession>
<protein>
    <submittedName>
        <fullName evidence="6">Branched-chain-amino-acid transaminase</fullName>
    </submittedName>
</protein>